<organism evidence="4 5">
    <name type="scientific">Amphibalanus amphitrite</name>
    <name type="common">Striped barnacle</name>
    <name type="synonym">Balanus amphitrite</name>
    <dbReference type="NCBI Taxonomy" id="1232801"/>
    <lineage>
        <taxon>Eukaryota</taxon>
        <taxon>Metazoa</taxon>
        <taxon>Ecdysozoa</taxon>
        <taxon>Arthropoda</taxon>
        <taxon>Crustacea</taxon>
        <taxon>Multicrustacea</taxon>
        <taxon>Cirripedia</taxon>
        <taxon>Thoracica</taxon>
        <taxon>Thoracicalcarea</taxon>
        <taxon>Balanomorpha</taxon>
        <taxon>Balanoidea</taxon>
        <taxon>Balanidae</taxon>
        <taxon>Amphibalaninae</taxon>
        <taxon>Amphibalanus</taxon>
    </lineage>
</organism>
<dbReference type="Pfam" id="PF00075">
    <property type="entry name" value="RNase_H"/>
    <property type="match status" value="1"/>
</dbReference>
<evidence type="ECO:0000259" key="3">
    <source>
        <dbReference type="PROSITE" id="PS50879"/>
    </source>
</evidence>
<evidence type="ECO:0000313" key="5">
    <source>
        <dbReference type="Proteomes" id="UP000440578"/>
    </source>
</evidence>
<dbReference type="GO" id="GO:0042575">
    <property type="term" value="C:DNA polymerase complex"/>
    <property type="evidence" value="ECO:0007669"/>
    <property type="project" value="UniProtKB-ARBA"/>
</dbReference>
<dbReference type="Gene3D" id="3.30.420.10">
    <property type="entry name" value="Ribonuclease H-like superfamily/Ribonuclease H"/>
    <property type="match status" value="1"/>
</dbReference>
<keyword evidence="5" id="KW-1185">Reference proteome</keyword>
<keyword evidence="4" id="KW-0695">RNA-directed DNA polymerase</keyword>
<dbReference type="InterPro" id="IPR036691">
    <property type="entry name" value="Endo/exonu/phosph_ase_sf"/>
</dbReference>
<evidence type="ECO:0000313" key="4">
    <source>
        <dbReference type="EMBL" id="KAF0303683.1"/>
    </source>
</evidence>
<gene>
    <name evidence="4" type="primary">RTase_80</name>
    <name evidence="4" type="ORF">FJT64_024380</name>
</gene>
<dbReference type="PROSITE" id="PS50878">
    <property type="entry name" value="RT_POL"/>
    <property type="match status" value="1"/>
</dbReference>
<keyword evidence="4" id="KW-0808">Transferase</keyword>
<sequence length="1229" mass="136038">MYVRDSRNFTVLDGPFKPGVDDTTEICGVRILGPLELDLINIYRPPIRPDESDERQDLFDPTHLPSGDSTIVAGDFNAHHPLWDADCDEADEVGERIATWLDSIGWTTLNDGRPTFTSYRSGGQTAPDAAFCSPSLARRTKWSIGPDLGSDHLPMLLEIRTGGAPPKMIRKTRWSFKKADWLAFQEECEAAFAEAGPEHESVQELATRFHQALEEASVRHIPRGARNRPRPWALDPELKEAVDARRAARRDLRSGDRSAKERWVEAKRRAASVERRVSQRQFREYVSTTLNKHQSLGRVHKTLKMWEGASDDQHRAAESMEDGDGDRTLVSDRDKANAFNRTYATVSKQVRDRKVDRDTKTRLKASNVKTCHECWGRKSGYCSPFSEEELTRQISQAQLKKSPGPDDLCNEHIKHLGPRAREVLLHLINSSWQSGVVPREWRRAVIVPIPKVGKDPRKIASYRPIALTSHVAKLAERVIATRLSHLAAERNMIPPEQVGFREKRGVEDVVARLTQQVQDGWQLKPCPPSRRQVPDGEAAQKYVLVAYDFSRAYDRVDHRLLRARLAELGIPACYNTWVWAFLRDRRACVEVNGTKSGERVYRAGLPQGSVLSPTLFLLWSAPLVATLKTLPGTTPFMFADDTSTLCAGNSIAVARDRAQLAANTLVKWARRSKMEVAGQKTQLLVLSQNPRDAVDCHIHVAGQLVEGGPELKLLGVTLDRTLSFGPHCRSLRRRVRPRAAQLRRLTGRSWGLQEQQLRAVANGYVRGAIEHAAAAWLPAVSKSNIEILEREMRAVARIVTGCMHSAPHHGVTAEAGMLPVAARRTALAARMFAKAAALPPEDPLRVVAMADPPQRLKLVTGWRQVGREALRELRVELPVEALLPERPPPWTPTGKITFNLSIGALPAGAARSTKRDAALHHLASMTQCATWAWTDGSSSGGILRGGAGALIVGADDSRTELRVPAGTLCSSFRAEMVALQVTLDHILEHQRDAPEPVVICTDSLSAIAALREGPSAQRSARGAAIWKQLLELTTGDRTVTLQWVPSHCGIPENESADALANEAATLAQEDVMLDVDTIYRAAVRTARDRAARDRPTYPDPDRKAATGWYRELMGARWPPPLTNMDRTTAVDVHQIRTGRWSGSAQFLHSIGRNPSADCPQCRNLDCPAARCPLCGEQADTPRHILLTCPGLMGVRLRIPAVGNILPTVEEVRRGDTVAALVAAFRALQS</sequence>
<dbReference type="InterPro" id="IPR005135">
    <property type="entry name" value="Endo/exonuclease/phosphatase"/>
</dbReference>
<name>A0A6A4WCG1_AMPAM</name>
<dbReference type="InterPro" id="IPR052560">
    <property type="entry name" value="RdDP_mobile_element"/>
</dbReference>
<dbReference type="OrthoDB" id="10065625at2759"/>
<dbReference type="SUPFAM" id="SSF56219">
    <property type="entry name" value="DNase I-like"/>
    <property type="match status" value="1"/>
</dbReference>
<dbReference type="SUPFAM" id="SSF53098">
    <property type="entry name" value="Ribonuclease H-like"/>
    <property type="match status" value="1"/>
</dbReference>
<feature type="region of interest" description="Disordered" evidence="1">
    <location>
        <begin position="310"/>
        <end position="330"/>
    </location>
</feature>
<dbReference type="GO" id="GO:0004523">
    <property type="term" value="F:RNA-DNA hybrid ribonuclease activity"/>
    <property type="evidence" value="ECO:0007669"/>
    <property type="project" value="InterPro"/>
</dbReference>
<comment type="caution">
    <text evidence="4">The sequence shown here is derived from an EMBL/GenBank/DDBJ whole genome shotgun (WGS) entry which is preliminary data.</text>
</comment>
<evidence type="ECO:0000259" key="2">
    <source>
        <dbReference type="PROSITE" id="PS50878"/>
    </source>
</evidence>
<dbReference type="InterPro" id="IPR012337">
    <property type="entry name" value="RNaseH-like_sf"/>
</dbReference>
<dbReference type="PANTHER" id="PTHR36688">
    <property type="entry name" value="ENDO/EXONUCLEASE/PHOSPHATASE DOMAIN-CONTAINING PROTEIN"/>
    <property type="match status" value="1"/>
</dbReference>
<dbReference type="Gene3D" id="3.60.10.10">
    <property type="entry name" value="Endonuclease/exonuclease/phosphatase"/>
    <property type="match status" value="1"/>
</dbReference>
<evidence type="ECO:0000256" key="1">
    <source>
        <dbReference type="SAM" id="MobiDB-lite"/>
    </source>
</evidence>
<dbReference type="InterPro" id="IPR002156">
    <property type="entry name" value="RNaseH_domain"/>
</dbReference>
<dbReference type="GO" id="GO:0003964">
    <property type="term" value="F:RNA-directed DNA polymerase activity"/>
    <property type="evidence" value="ECO:0007669"/>
    <property type="project" value="UniProtKB-KW"/>
</dbReference>
<keyword evidence="4" id="KW-0548">Nucleotidyltransferase</keyword>
<dbReference type="Proteomes" id="UP000440578">
    <property type="component" value="Unassembled WGS sequence"/>
</dbReference>
<dbReference type="InterPro" id="IPR000477">
    <property type="entry name" value="RT_dom"/>
</dbReference>
<dbReference type="PROSITE" id="PS50879">
    <property type="entry name" value="RNASE_H_1"/>
    <property type="match status" value="1"/>
</dbReference>
<feature type="domain" description="Reverse transcriptase" evidence="2">
    <location>
        <begin position="430"/>
        <end position="718"/>
    </location>
</feature>
<dbReference type="SUPFAM" id="SSF56672">
    <property type="entry name" value="DNA/RNA polymerases"/>
    <property type="match status" value="1"/>
</dbReference>
<dbReference type="InterPro" id="IPR043502">
    <property type="entry name" value="DNA/RNA_pol_sf"/>
</dbReference>
<proteinExistence type="predicted"/>
<feature type="domain" description="RNase H type-1" evidence="3">
    <location>
        <begin position="926"/>
        <end position="1065"/>
    </location>
</feature>
<dbReference type="AlphaFoldDB" id="A0A6A4WCG1"/>
<dbReference type="Pfam" id="PF00078">
    <property type="entry name" value="RVT_1"/>
    <property type="match status" value="1"/>
</dbReference>
<dbReference type="EMBL" id="VIIS01000922">
    <property type="protein sequence ID" value="KAF0303683.1"/>
    <property type="molecule type" value="Genomic_DNA"/>
</dbReference>
<dbReference type="PANTHER" id="PTHR36688:SF2">
    <property type="entry name" value="ENDONUCLEASE_EXONUCLEASE_PHOSPHATASE DOMAIN-CONTAINING PROTEIN"/>
    <property type="match status" value="1"/>
</dbReference>
<dbReference type="InterPro" id="IPR036397">
    <property type="entry name" value="RNaseH_sf"/>
</dbReference>
<dbReference type="Pfam" id="PF14529">
    <property type="entry name" value="Exo_endo_phos_2"/>
    <property type="match status" value="1"/>
</dbReference>
<accession>A0A6A4WCG1</accession>
<protein>
    <submittedName>
        <fullName evidence="4">Putative RNA-directed DNA polymerase from transposon BS</fullName>
    </submittedName>
</protein>
<reference evidence="4 5" key="1">
    <citation type="submission" date="2019-07" db="EMBL/GenBank/DDBJ databases">
        <title>Draft genome assembly of a fouling barnacle, Amphibalanus amphitrite (Darwin, 1854): The first reference genome for Thecostraca.</title>
        <authorList>
            <person name="Kim W."/>
        </authorList>
    </citation>
    <scope>NUCLEOTIDE SEQUENCE [LARGE SCALE GENOMIC DNA]</scope>
    <source>
        <strain evidence="4">SNU_AA5</strain>
        <tissue evidence="4">Soma without cirri and trophi</tissue>
    </source>
</reference>
<dbReference type="CDD" id="cd01650">
    <property type="entry name" value="RT_nLTR_like"/>
    <property type="match status" value="1"/>
</dbReference>
<dbReference type="GO" id="GO:0003676">
    <property type="term" value="F:nucleic acid binding"/>
    <property type="evidence" value="ECO:0007669"/>
    <property type="project" value="InterPro"/>
</dbReference>
<dbReference type="CDD" id="cd09276">
    <property type="entry name" value="Rnase_HI_RT_non_LTR"/>
    <property type="match status" value="1"/>
</dbReference>